<organism evidence="1 2">
    <name type="scientific">Fusarium tricinctum</name>
    <dbReference type="NCBI Taxonomy" id="61284"/>
    <lineage>
        <taxon>Eukaryota</taxon>
        <taxon>Fungi</taxon>
        <taxon>Dikarya</taxon>
        <taxon>Ascomycota</taxon>
        <taxon>Pezizomycotina</taxon>
        <taxon>Sordariomycetes</taxon>
        <taxon>Hypocreomycetidae</taxon>
        <taxon>Hypocreales</taxon>
        <taxon>Nectriaceae</taxon>
        <taxon>Fusarium</taxon>
        <taxon>Fusarium tricinctum species complex</taxon>
    </lineage>
</organism>
<gene>
    <name evidence="1" type="ORF">BKA59DRAFT_478389</name>
</gene>
<keyword evidence="2" id="KW-1185">Reference proteome</keyword>
<evidence type="ECO:0000313" key="1">
    <source>
        <dbReference type="EMBL" id="KAH7246778.1"/>
    </source>
</evidence>
<evidence type="ECO:0000313" key="2">
    <source>
        <dbReference type="Proteomes" id="UP000813427"/>
    </source>
</evidence>
<dbReference type="OrthoDB" id="5350342at2759"/>
<dbReference type="Proteomes" id="UP000813427">
    <property type="component" value="Unassembled WGS sequence"/>
</dbReference>
<reference evidence="1" key="1">
    <citation type="journal article" date="2021" name="Nat. Commun.">
        <title>Genetic determinants of endophytism in the Arabidopsis root mycobiome.</title>
        <authorList>
            <person name="Mesny F."/>
            <person name="Miyauchi S."/>
            <person name="Thiergart T."/>
            <person name="Pickel B."/>
            <person name="Atanasova L."/>
            <person name="Karlsson M."/>
            <person name="Huettel B."/>
            <person name="Barry K.W."/>
            <person name="Haridas S."/>
            <person name="Chen C."/>
            <person name="Bauer D."/>
            <person name="Andreopoulos W."/>
            <person name="Pangilinan J."/>
            <person name="LaButti K."/>
            <person name="Riley R."/>
            <person name="Lipzen A."/>
            <person name="Clum A."/>
            <person name="Drula E."/>
            <person name="Henrissat B."/>
            <person name="Kohler A."/>
            <person name="Grigoriev I.V."/>
            <person name="Martin F.M."/>
            <person name="Hacquard S."/>
        </authorList>
    </citation>
    <scope>NUCLEOTIDE SEQUENCE</scope>
    <source>
        <strain evidence="1">MPI-SDFR-AT-0068</strain>
    </source>
</reference>
<protein>
    <submittedName>
        <fullName evidence="1">Uncharacterized protein</fullName>
    </submittedName>
</protein>
<proteinExistence type="predicted"/>
<name>A0A8K0RZK5_9HYPO</name>
<sequence length="340" mass="35507">MSDYKDSLFPRCGKHSWTSFVLEQFSPRIWSLTATQEHPTTFNAIAQILFTVMRGLLDASLFLGLASAADVSLLLFSDAQCTGDIISNVHSNPANEHAGSGCIATSTFQSAGLASVDSGFKCNVYADTACQNFLASVESISQCETLIGRGAICFSQESFDNPLANIKAQVSIGSSVVHFNEVKSFEITDGALKGACGGTGCDPNAPFKRTLKNFPGSSKCIVTGTARGNYDNTNERDYMTQLISKSALTAGSVDLASVDGFGNPDLAEAQMPGFIQVVLQDDAGNNKAQMEVSINVSCSKPSNPGCGSFAADAVKAALEKVPAVGGLLASGFDVICNAGA</sequence>
<dbReference type="EMBL" id="JAGPXF010000004">
    <property type="protein sequence ID" value="KAH7246778.1"/>
    <property type="molecule type" value="Genomic_DNA"/>
</dbReference>
<dbReference type="AlphaFoldDB" id="A0A8K0RZK5"/>
<comment type="caution">
    <text evidence="1">The sequence shown here is derived from an EMBL/GenBank/DDBJ whole genome shotgun (WGS) entry which is preliminary data.</text>
</comment>
<accession>A0A8K0RZK5</accession>